<dbReference type="AlphaFoldDB" id="A0A2G9HCR5"/>
<dbReference type="InterPro" id="IPR044972">
    <property type="entry name" value="Mot1"/>
</dbReference>
<sequence>MAQQSSRLHRLLTLLDTGSTQATRFSAARQIGEIAKSHPQDLNALLSKVSQYLRSKKWDTRVAAAHAVGAIAENVKHTSLTELSSCVEVKMAEAGISATFDDVMTWSNFDSNIAGTSFRSFDLNKVLEFGALVASGGQEYDIASDNCKNPKEKLARQKQNLRRRLGLDMCEQFMDVSDVIRDEDLILHKINYPGNGIASRYFSSQPMRNIQQLVTSMVPATRSRRPSARELNLLKRKAKNNSKDQSKGWPKDGDAEVTQPHDKVSPKSVSVDSSSSNKQFTDTVSDDENFENDGEGVWPFQSFVEQLLIDMFDPVWEVRHGSFMALREILTYQGASAGILLPEARCAGASISNLKDKEYELAIKREREIDLNLQVSLDESEPVLKRRKLEDAPSQMGGPRDGDLDASTKIDDGGQIPIIHANGETDFGVVKVESQSGSVSACHSINDFEVKKEYSEGKESLEKMNILNNLPQNSEFMNFVKDARASWLRNCEFLRDCAIRFLCVLSLERFGDYVSDQVVAPVRETCAQALGAVLKYMHPTLVKETLNILLQMQARMGD</sequence>
<dbReference type="SUPFAM" id="SSF48371">
    <property type="entry name" value="ARM repeat"/>
    <property type="match status" value="1"/>
</dbReference>
<dbReference type="InterPro" id="IPR011989">
    <property type="entry name" value="ARM-like"/>
</dbReference>
<organism evidence="2 3">
    <name type="scientific">Handroanthus impetiginosus</name>
    <dbReference type="NCBI Taxonomy" id="429701"/>
    <lineage>
        <taxon>Eukaryota</taxon>
        <taxon>Viridiplantae</taxon>
        <taxon>Streptophyta</taxon>
        <taxon>Embryophyta</taxon>
        <taxon>Tracheophyta</taxon>
        <taxon>Spermatophyta</taxon>
        <taxon>Magnoliopsida</taxon>
        <taxon>eudicotyledons</taxon>
        <taxon>Gunneridae</taxon>
        <taxon>Pentapetalae</taxon>
        <taxon>asterids</taxon>
        <taxon>lamiids</taxon>
        <taxon>Lamiales</taxon>
        <taxon>Bignoniaceae</taxon>
        <taxon>Crescentiina</taxon>
        <taxon>Tabebuia alliance</taxon>
        <taxon>Handroanthus</taxon>
    </lineage>
</organism>
<evidence type="ECO:0000256" key="1">
    <source>
        <dbReference type="SAM" id="MobiDB-lite"/>
    </source>
</evidence>
<evidence type="ECO:0000313" key="3">
    <source>
        <dbReference type="Proteomes" id="UP000231279"/>
    </source>
</evidence>
<feature type="compositionally biased region" description="Low complexity" evidence="1">
    <location>
        <begin position="266"/>
        <end position="276"/>
    </location>
</feature>
<dbReference type="STRING" id="429701.A0A2G9HCR5"/>
<proteinExistence type="predicted"/>
<name>A0A2G9HCR5_9LAMI</name>
<evidence type="ECO:0000313" key="2">
    <source>
        <dbReference type="EMBL" id="PIN15322.1"/>
    </source>
</evidence>
<dbReference type="PANTHER" id="PTHR36498:SF1">
    <property type="entry name" value="TATA-BINDING PROTEIN-ASSOCIATED FACTOR 172"/>
    <property type="match status" value="1"/>
</dbReference>
<dbReference type="Proteomes" id="UP000231279">
    <property type="component" value="Unassembled WGS sequence"/>
</dbReference>
<accession>A0A2G9HCR5</accession>
<protein>
    <recommendedName>
        <fullName evidence="4">TATA-binding protein-associated factor BTAF1</fullName>
    </recommendedName>
</protein>
<dbReference type="GO" id="GO:0017025">
    <property type="term" value="F:TBP-class protein binding"/>
    <property type="evidence" value="ECO:0007669"/>
    <property type="project" value="InterPro"/>
</dbReference>
<dbReference type="GO" id="GO:0016887">
    <property type="term" value="F:ATP hydrolysis activity"/>
    <property type="evidence" value="ECO:0007669"/>
    <property type="project" value="InterPro"/>
</dbReference>
<dbReference type="PANTHER" id="PTHR36498">
    <property type="entry name" value="TATA-BINDING PROTEIN-ASSOCIATED FACTOR 172"/>
    <property type="match status" value="1"/>
</dbReference>
<dbReference type="EMBL" id="NKXS01002102">
    <property type="protein sequence ID" value="PIN15322.1"/>
    <property type="molecule type" value="Genomic_DNA"/>
</dbReference>
<feature type="compositionally biased region" description="Basic and acidic residues" evidence="1">
    <location>
        <begin position="241"/>
        <end position="265"/>
    </location>
</feature>
<feature type="region of interest" description="Disordered" evidence="1">
    <location>
        <begin position="217"/>
        <end position="291"/>
    </location>
</feature>
<dbReference type="Gene3D" id="1.25.10.10">
    <property type="entry name" value="Leucine-rich Repeat Variant"/>
    <property type="match status" value="1"/>
</dbReference>
<evidence type="ECO:0008006" key="4">
    <source>
        <dbReference type="Google" id="ProtNLM"/>
    </source>
</evidence>
<comment type="caution">
    <text evidence="2">The sequence shown here is derived from an EMBL/GenBank/DDBJ whole genome shotgun (WGS) entry which is preliminary data.</text>
</comment>
<keyword evidence="3" id="KW-1185">Reference proteome</keyword>
<dbReference type="InterPro" id="IPR016024">
    <property type="entry name" value="ARM-type_fold"/>
</dbReference>
<reference evidence="3" key="1">
    <citation type="journal article" date="2018" name="Gigascience">
        <title>Genome assembly of the Pink Ipe (Handroanthus impetiginosus, Bignoniaceae), a highly valued, ecologically keystone Neotropical timber forest tree.</title>
        <authorList>
            <person name="Silva-Junior O.B."/>
            <person name="Grattapaglia D."/>
            <person name="Novaes E."/>
            <person name="Collevatti R.G."/>
        </authorList>
    </citation>
    <scope>NUCLEOTIDE SEQUENCE [LARGE SCALE GENOMIC DNA]</scope>
    <source>
        <strain evidence="3">cv. UFG-1</strain>
    </source>
</reference>
<dbReference type="GO" id="GO:0003677">
    <property type="term" value="F:DNA binding"/>
    <property type="evidence" value="ECO:0007669"/>
    <property type="project" value="InterPro"/>
</dbReference>
<dbReference type="FunFam" id="1.25.10.10:FF:000642">
    <property type="entry name" value="TATA-binding protein-associated factor BTAF1"/>
    <property type="match status" value="1"/>
</dbReference>
<gene>
    <name evidence="2" type="ORF">CDL12_12043</name>
</gene>
<dbReference type="OrthoDB" id="10252227at2759"/>